<evidence type="ECO:0000313" key="10">
    <source>
        <dbReference type="EMBL" id="KAA0895474.1"/>
    </source>
</evidence>
<dbReference type="InterPro" id="IPR006638">
    <property type="entry name" value="Elp3/MiaA/NifB-like_rSAM"/>
</dbReference>
<dbReference type="InterPro" id="IPR006158">
    <property type="entry name" value="Cobalamin-bd"/>
</dbReference>
<feature type="domain" description="Radical SAM core" evidence="9">
    <location>
        <begin position="156"/>
        <end position="375"/>
    </location>
</feature>
<gene>
    <name evidence="10" type="ORF">ET418_00540</name>
</gene>
<keyword evidence="2" id="KW-0489">Methyltransferase</keyword>
<feature type="domain" description="B12-binding" evidence="8">
    <location>
        <begin position="46"/>
        <end position="132"/>
    </location>
</feature>
<dbReference type="Pfam" id="PF02310">
    <property type="entry name" value="B12-binding"/>
    <property type="match status" value="1"/>
</dbReference>
<keyword evidence="11" id="KW-1185">Reference proteome</keyword>
<protein>
    <submittedName>
        <fullName evidence="10">B12-binding domain-containing radical SAM protein</fullName>
    </submittedName>
</protein>
<dbReference type="AlphaFoldDB" id="A0A5A9XR26"/>
<sequence length="443" mass="49780">MAAAPRLLLIYPATEKLGWVRRFQLPSLSLKQVAAATPPEWEVLLADEIHEDIPFDGQFDLVGITAMTHQAVRAYEIADRFRLRGIPVVLGGIHPTVLPEEALQHADAVVIGEAEPVWAQLLSDLQAGRMAPRYRSIPHGDLLEIPWSRRDFLAGRTYLTTQTIQASRGCPYDCPFCTVTPYFGRTFRYRDPDDILAELRTFDRKLTIFLDDNILGDPERAKPILRGMAGLGLRWGGQANLRFAEDPELVSLLAQSGCIGIFVGIESVAGPQANHPKTGSRFSQADLIKRVRDTGIVLEASMIFGFDDHDESVFETTVRYLEECAPSIPTFHILTPYPGTALFEQFDREGRMLHKEWQHYDHNQVVFRPKLMTPEQLYRGWRAARREVYRWPSVLSRVMQGNGKLVNLAYNVLRRGGVYGDEEVVYPPKGSGGPLGNGQGMKP</sequence>
<dbReference type="EMBL" id="SRSD01000001">
    <property type="protein sequence ID" value="KAA0895474.1"/>
    <property type="molecule type" value="Genomic_DNA"/>
</dbReference>
<dbReference type="Gene3D" id="3.40.50.280">
    <property type="entry name" value="Cobalamin-binding domain"/>
    <property type="match status" value="1"/>
</dbReference>
<dbReference type="GO" id="GO:0005829">
    <property type="term" value="C:cytosol"/>
    <property type="evidence" value="ECO:0007669"/>
    <property type="project" value="TreeGrafter"/>
</dbReference>
<dbReference type="SFLD" id="SFLDG01082">
    <property type="entry name" value="B12-binding_domain_containing"/>
    <property type="match status" value="1"/>
</dbReference>
<dbReference type="SFLD" id="SFLDS00029">
    <property type="entry name" value="Radical_SAM"/>
    <property type="match status" value="1"/>
</dbReference>
<dbReference type="InterPro" id="IPR051198">
    <property type="entry name" value="BchE-like"/>
</dbReference>
<dbReference type="SUPFAM" id="SSF102114">
    <property type="entry name" value="Radical SAM enzymes"/>
    <property type="match status" value="1"/>
</dbReference>
<dbReference type="Gene3D" id="3.80.30.20">
    <property type="entry name" value="tm_1862 like domain"/>
    <property type="match status" value="1"/>
</dbReference>
<dbReference type="PANTHER" id="PTHR43409:SF7">
    <property type="entry name" value="BLL1977 PROTEIN"/>
    <property type="match status" value="1"/>
</dbReference>
<comment type="caution">
    <text evidence="10">The sequence shown here is derived from an EMBL/GenBank/DDBJ whole genome shotgun (WGS) entry which is preliminary data.</text>
</comment>
<evidence type="ECO:0000256" key="3">
    <source>
        <dbReference type="ARBA" id="ARBA00022679"/>
    </source>
</evidence>
<organism evidence="10 11">
    <name type="scientific">Oryzomonas rubra</name>
    <dbReference type="NCBI Taxonomy" id="2509454"/>
    <lineage>
        <taxon>Bacteria</taxon>
        <taxon>Pseudomonadati</taxon>
        <taxon>Thermodesulfobacteriota</taxon>
        <taxon>Desulfuromonadia</taxon>
        <taxon>Geobacterales</taxon>
        <taxon>Geobacteraceae</taxon>
        <taxon>Oryzomonas</taxon>
    </lineage>
</organism>
<dbReference type="CDD" id="cd01335">
    <property type="entry name" value="Radical_SAM"/>
    <property type="match status" value="1"/>
</dbReference>
<dbReference type="PROSITE" id="PS51918">
    <property type="entry name" value="RADICAL_SAM"/>
    <property type="match status" value="1"/>
</dbReference>
<evidence type="ECO:0000256" key="4">
    <source>
        <dbReference type="ARBA" id="ARBA00022691"/>
    </source>
</evidence>
<dbReference type="InterPro" id="IPR025274">
    <property type="entry name" value="DUF4070"/>
</dbReference>
<dbReference type="PANTHER" id="PTHR43409">
    <property type="entry name" value="ANAEROBIC MAGNESIUM-PROTOPORPHYRIN IX MONOMETHYL ESTER CYCLASE-RELATED"/>
    <property type="match status" value="1"/>
</dbReference>
<dbReference type="InterPro" id="IPR034466">
    <property type="entry name" value="Methyltransferase_Class_B"/>
</dbReference>
<accession>A0A5A9XR26</accession>
<dbReference type="PROSITE" id="PS51332">
    <property type="entry name" value="B12_BINDING"/>
    <property type="match status" value="1"/>
</dbReference>
<keyword evidence="4" id="KW-0949">S-adenosyl-L-methionine</keyword>
<evidence type="ECO:0000313" key="11">
    <source>
        <dbReference type="Proteomes" id="UP000324298"/>
    </source>
</evidence>
<keyword evidence="7" id="KW-0411">Iron-sulfur</keyword>
<dbReference type="GO" id="GO:0046872">
    <property type="term" value="F:metal ion binding"/>
    <property type="evidence" value="ECO:0007669"/>
    <property type="project" value="UniProtKB-KW"/>
</dbReference>
<keyword evidence="5" id="KW-0479">Metal-binding</keyword>
<keyword evidence="6" id="KW-0408">Iron</keyword>
<dbReference type="Proteomes" id="UP000324298">
    <property type="component" value="Unassembled WGS sequence"/>
</dbReference>
<dbReference type="GO" id="GO:0003824">
    <property type="term" value="F:catalytic activity"/>
    <property type="evidence" value="ECO:0007669"/>
    <property type="project" value="InterPro"/>
</dbReference>
<proteinExistence type="predicted"/>
<dbReference type="OrthoDB" id="9762608at2"/>
<dbReference type="Pfam" id="PF04055">
    <property type="entry name" value="Radical_SAM"/>
    <property type="match status" value="1"/>
</dbReference>
<evidence type="ECO:0000256" key="2">
    <source>
        <dbReference type="ARBA" id="ARBA00022603"/>
    </source>
</evidence>
<dbReference type="CDD" id="cd02068">
    <property type="entry name" value="radical_SAM_B12_BD"/>
    <property type="match status" value="1"/>
</dbReference>
<evidence type="ECO:0000256" key="7">
    <source>
        <dbReference type="ARBA" id="ARBA00023014"/>
    </source>
</evidence>
<dbReference type="InterPro" id="IPR023404">
    <property type="entry name" value="rSAM_horseshoe"/>
</dbReference>
<dbReference type="Pfam" id="PF13282">
    <property type="entry name" value="DUF4070"/>
    <property type="match status" value="1"/>
</dbReference>
<evidence type="ECO:0000256" key="5">
    <source>
        <dbReference type="ARBA" id="ARBA00022723"/>
    </source>
</evidence>
<dbReference type="InterPro" id="IPR058240">
    <property type="entry name" value="rSAM_sf"/>
</dbReference>
<comment type="cofactor">
    <cofactor evidence="1">
        <name>[4Fe-4S] cluster</name>
        <dbReference type="ChEBI" id="CHEBI:49883"/>
    </cofactor>
</comment>
<evidence type="ECO:0000256" key="1">
    <source>
        <dbReference type="ARBA" id="ARBA00001966"/>
    </source>
</evidence>
<dbReference type="InterPro" id="IPR007197">
    <property type="entry name" value="rSAM"/>
</dbReference>
<reference evidence="10 11" key="1">
    <citation type="submission" date="2019-04" db="EMBL/GenBank/DDBJ databases">
        <title>Geobacter ruber sp. nov., ferric-reducing bacteria isolated from paddy soil.</title>
        <authorList>
            <person name="Xu Z."/>
            <person name="Masuda Y."/>
            <person name="Itoh H."/>
            <person name="Senoo K."/>
        </authorList>
    </citation>
    <scope>NUCLEOTIDE SEQUENCE [LARGE SCALE GENOMIC DNA]</scope>
    <source>
        <strain evidence="10 11">Red88</strain>
    </source>
</reference>
<evidence type="ECO:0000259" key="8">
    <source>
        <dbReference type="PROSITE" id="PS51332"/>
    </source>
</evidence>
<keyword evidence="3" id="KW-0808">Transferase</keyword>
<evidence type="ECO:0000259" key="9">
    <source>
        <dbReference type="PROSITE" id="PS51918"/>
    </source>
</evidence>
<dbReference type="GO" id="GO:0051539">
    <property type="term" value="F:4 iron, 4 sulfur cluster binding"/>
    <property type="evidence" value="ECO:0007669"/>
    <property type="project" value="UniProtKB-KW"/>
</dbReference>
<dbReference type="SFLD" id="SFLDG01123">
    <property type="entry name" value="methyltransferase_(Class_B)"/>
    <property type="match status" value="1"/>
</dbReference>
<dbReference type="GO" id="GO:0031419">
    <property type="term" value="F:cobalamin binding"/>
    <property type="evidence" value="ECO:0007669"/>
    <property type="project" value="InterPro"/>
</dbReference>
<name>A0A5A9XR26_9BACT</name>
<dbReference type="SMART" id="SM00729">
    <property type="entry name" value="Elp3"/>
    <property type="match status" value="1"/>
</dbReference>
<evidence type="ECO:0000256" key="6">
    <source>
        <dbReference type="ARBA" id="ARBA00023004"/>
    </source>
</evidence>